<dbReference type="EMBL" id="LBVL01000005">
    <property type="protein sequence ID" value="KKQ85620.1"/>
    <property type="molecule type" value="Genomic_DNA"/>
</dbReference>
<evidence type="ECO:0008006" key="3">
    <source>
        <dbReference type="Google" id="ProtNLM"/>
    </source>
</evidence>
<evidence type="ECO:0000313" key="2">
    <source>
        <dbReference type="Proteomes" id="UP000034081"/>
    </source>
</evidence>
<comment type="caution">
    <text evidence="1">The sequence shown here is derived from an EMBL/GenBank/DDBJ whole genome shotgun (WGS) entry which is preliminary data.</text>
</comment>
<dbReference type="SUPFAM" id="SSF55811">
    <property type="entry name" value="Nudix"/>
    <property type="match status" value="1"/>
</dbReference>
<reference evidence="1 2" key="1">
    <citation type="journal article" date="2015" name="Nature">
        <title>rRNA introns, odd ribosomes, and small enigmatic genomes across a large radiation of phyla.</title>
        <authorList>
            <person name="Brown C.T."/>
            <person name="Hug L.A."/>
            <person name="Thomas B.C."/>
            <person name="Sharon I."/>
            <person name="Castelle C.J."/>
            <person name="Singh A."/>
            <person name="Wilkins M.J."/>
            <person name="Williams K.H."/>
            <person name="Banfield J.F."/>
        </authorList>
    </citation>
    <scope>NUCLEOTIDE SEQUENCE [LARGE SCALE GENOMIC DNA]</scope>
</reference>
<proteinExistence type="predicted"/>
<organism evidence="1 2">
    <name type="scientific">Candidatus Woesebacteria bacterium GW2011_GWB1_38_8</name>
    <dbReference type="NCBI Taxonomy" id="1618570"/>
    <lineage>
        <taxon>Bacteria</taxon>
        <taxon>Candidatus Woeseibacteriota</taxon>
    </lineage>
</organism>
<protein>
    <recommendedName>
        <fullName evidence="3">Nudix hydrolase domain-containing protein</fullName>
    </recommendedName>
</protein>
<evidence type="ECO:0000313" key="1">
    <source>
        <dbReference type="EMBL" id="KKQ85620.1"/>
    </source>
</evidence>
<dbReference type="Proteomes" id="UP000034081">
    <property type="component" value="Unassembled WGS sequence"/>
</dbReference>
<gene>
    <name evidence="1" type="ORF">UT08_C0005G0071</name>
</gene>
<dbReference type="STRING" id="1618570.UT08_C0005G0071"/>
<dbReference type="Gene3D" id="3.90.79.10">
    <property type="entry name" value="Nucleoside Triphosphate Pyrophosphohydrolase"/>
    <property type="match status" value="1"/>
</dbReference>
<name>A0A0G0LCL9_9BACT</name>
<dbReference type="InterPro" id="IPR015797">
    <property type="entry name" value="NUDIX_hydrolase-like_dom_sf"/>
</dbReference>
<sequence>MNKNFVLISCACVFNEKHGKQKWFLVKLDEDKWEIPKMVVRKGESSVRAGLRMMTEKGGMNVRVLEEVGRAGGVTSVNDKTFPQRYIYYLMLNKMIGGEVIGFSDFLWLEHAKAVRKLTSKRERQMLKIAKQVLIKWQKERKKKYKQTIVE</sequence>
<dbReference type="AlphaFoldDB" id="A0A0G0LCL9"/>
<accession>A0A0G0LCL9</accession>